<dbReference type="EMBL" id="CAJOBC010005302">
    <property type="protein sequence ID" value="CAF3859038.1"/>
    <property type="molecule type" value="Genomic_DNA"/>
</dbReference>
<evidence type="ECO:0000313" key="4">
    <source>
        <dbReference type="EMBL" id="CAF3757479.1"/>
    </source>
</evidence>
<evidence type="ECO:0000313" key="6">
    <source>
        <dbReference type="Proteomes" id="UP000663829"/>
    </source>
</evidence>
<keyword evidence="6" id="KW-1185">Reference proteome</keyword>
<dbReference type="AlphaFoldDB" id="A0A814NN19"/>
<dbReference type="EMBL" id="CAJNOQ010005302">
    <property type="protein sequence ID" value="CAF1093671.1"/>
    <property type="molecule type" value="Genomic_DNA"/>
</dbReference>
<protein>
    <submittedName>
        <fullName evidence="3">Uncharacterized protein</fullName>
    </submittedName>
</protein>
<dbReference type="Proteomes" id="UP000663829">
    <property type="component" value="Unassembled WGS sequence"/>
</dbReference>
<evidence type="ECO:0000313" key="3">
    <source>
        <dbReference type="EMBL" id="CAF1093671.1"/>
    </source>
</evidence>
<dbReference type="EMBL" id="CAJOBA010005898">
    <property type="protein sequence ID" value="CAF3757479.1"/>
    <property type="molecule type" value="Genomic_DNA"/>
</dbReference>
<comment type="caution">
    <text evidence="3">The sequence shown here is derived from an EMBL/GenBank/DDBJ whole genome shotgun (WGS) entry which is preliminary data.</text>
</comment>
<feature type="region of interest" description="Disordered" evidence="1">
    <location>
        <begin position="37"/>
        <end position="69"/>
    </location>
</feature>
<dbReference type="EMBL" id="CAJNOK010005891">
    <property type="protein sequence ID" value="CAF0987249.1"/>
    <property type="molecule type" value="Genomic_DNA"/>
</dbReference>
<name>A0A814NN19_9BILA</name>
<dbReference type="Proteomes" id="UP000681722">
    <property type="component" value="Unassembled WGS sequence"/>
</dbReference>
<sequence length="69" mass="8142">MEKDTETCADFLYHAKFFEQVAPFQLQDEAQAIYLPSQRRWPTQHRPQLQTSSDTAQSNQPRKAMKSRQ</sequence>
<evidence type="ECO:0000313" key="2">
    <source>
        <dbReference type="EMBL" id="CAF0987249.1"/>
    </source>
</evidence>
<feature type="compositionally biased region" description="Polar residues" evidence="1">
    <location>
        <begin position="45"/>
        <end position="61"/>
    </location>
</feature>
<evidence type="ECO:0000313" key="5">
    <source>
        <dbReference type="EMBL" id="CAF3859038.1"/>
    </source>
</evidence>
<organism evidence="3 6">
    <name type="scientific">Didymodactylos carnosus</name>
    <dbReference type="NCBI Taxonomy" id="1234261"/>
    <lineage>
        <taxon>Eukaryota</taxon>
        <taxon>Metazoa</taxon>
        <taxon>Spiralia</taxon>
        <taxon>Gnathifera</taxon>
        <taxon>Rotifera</taxon>
        <taxon>Eurotatoria</taxon>
        <taxon>Bdelloidea</taxon>
        <taxon>Philodinida</taxon>
        <taxon>Philodinidae</taxon>
        <taxon>Didymodactylos</taxon>
    </lineage>
</organism>
<reference evidence="3" key="1">
    <citation type="submission" date="2021-02" db="EMBL/GenBank/DDBJ databases">
        <authorList>
            <person name="Nowell W R."/>
        </authorList>
    </citation>
    <scope>NUCLEOTIDE SEQUENCE</scope>
</reference>
<gene>
    <name evidence="3" type="ORF">GPM918_LOCUS18392</name>
    <name evidence="2" type="ORF">OVA965_LOCUS13889</name>
    <name evidence="5" type="ORF">SRO942_LOCUS18389</name>
    <name evidence="4" type="ORF">TMI583_LOCUS13892</name>
</gene>
<proteinExistence type="predicted"/>
<dbReference type="Proteomes" id="UP000677228">
    <property type="component" value="Unassembled WGS sequence"/>
</dbReference>
<evidence type="ECO:0000256" key="1">
    <source>
        <dbReference type="SAM" id="MobiDB-lite"/>
    </source>
</evidence>
<dbReference type="Proteomes" id="UP000682733">
    <property type="component" value="Unassembled WGS sequence"/>
</dbReference>
<accession>A0A814NN19</accession>